<evidence type="ECO:0000313" key="1">
    <source>
        <dbReference type="EMBL" id="PWF43921.1"/>
    </source>
</evidence>
<dbReference type="InterPro" id="IPR025412">
    <property type="entry name" value="DUF4304"/>
</dbReference>
<reference evidence="1 2" key="1">
    <citation type="submission" date="2018-04" db="EMBL/GenBank/DDBJ databases">
        <title>Massilia violaceinigra sp. nov., a novel purple-pigmented bacterium isolated from Tianshan glacier, Xinjiang, China.</title>
        <authorList>
            <person name="Wang H."/>
        </authorList>
    </citation>
    <scope>NUCLEOTIDE SEQUENCE [LARGE SCALE GENOMIC DNA]</scope>
    <source>
        <strain evidence="1 2">B448-2</strain>
    </source>
</reference>
<dbReference type="RefSeq" id="WP_106759157.1">
    <property type="nucleotide sequence ID" value="NZ_PXWF02000274.1"/>
</dbReference>
<organism evidence="1 2">
    <name type="scientific">Massilia glaciei</name>
    <dbReference type="NCBI Taxonomy" id="1524097"/>
    <lineage>
        <taxon>Bacteria</taxon>
        <taxon>Pseudomonadati</taxon>
        <taxon>Pseudomonadota</taxon>
        <taxon>Betaproteobacteria</taxon>
        <taxon>Burkholderiales</taxon>
        <taxon>Oxalobacteraceae</taxon>
        <taxon>Telluria group</taxon>
        <taxon>Massilia</taxon>
    </lineage>
</organism>
<proteinExistence type="predicted"/>
<accession>A0A2U2HG63</accession>
<name>A0A2U2HG63_9BURK</name>
<gene>
    <name evidence="1" type="ORF">C7C56_020150</name>
</gene>
<protein>
    <submittedName>
        <fullName evidence="1">DUF4304 domain-containing protein</fullName>
    </submittedName>
</protein>
<dbReference type="OrthoDB" id="9156398at2"/>
<evidence type="ECO:0000313" key="2">
    <source>
        <dbReference type="Proteomes" id="UP000241421"/>
    </source>
</evidence>
<dbReference type="Pfam" id="PF14137">
    <property type="entry name" value="DUF4304"/>
    <property type="match status" value="1"/>
</dbReference>
<keyword evidence="2" id="KW-1185">Reference proteome</keyword>
<dbReference type="AlphaFoldDB" id="A0A2U2HG63"/>
<dbReference type="EMBL" id="PXWF02000274">
    <property type="protein sequence ID" value="PWF43921.1"/>
    <property type="molecule type" value="Genomic_DNA"/>
</dbReference>
<comment type="caution">
    <text evidence="1">The sequence shown here is derived from an EMBL/GenBank/DDBJ whole genome shotgun (WGS) entry which is preliminary data.</text>
</comment>
<dbReference type="Proteomes" id="UP000241421">
    <property type="component" value="Unassembled WGS sequence"/>
</dbReference>
<sequence length="200" mass="22926">MWHGPRLRLKPASVAAIAGCRADAIIHFFGIASDARFLCKSSSMNPLLIEFSQKLAPVLKARGFKKTGATWYRNLDRMIQVLNIQKSPYADNFYVNVGIYLKALGDELRPPEARCHFRFRAESVLGADERFELNRLLDFTQKAPTSDRYQDIQILLEKSALLWLDENSTEQALWKLLQTPDAHAFAVRKGARDFFSERYD</sequence>